<keyword evidence="1" id="KW-0812">Transmembrane</keyword>
<comment type="caution">
    <text evidence="2">The sequence shown here is derived from an EMBL/GenBank/DDBJ whole genome shotgun (WGS) entry which is preliminary data.</text>
</comment>
<keyword evidence="1" id="KW-1133">Transmembrane helix</keyword>
<gene>
    <name evidence="2" type="ORF">bcere0026_55670</name>
</gene>
<proteinExistence type="predicted"/>
<dbReference type="EMBL" id="ACMP01000207">
    <property type="protein sequence ID" value="EEL67503.1"/>
    <property type="molecule type" value="Genomic_DNA"/>
</dbReference>
<dbReference type="AlphaFoldDB" id="C2Y3K7"/>
<feature type="transmembrane region" description="Helical" evidence="1">
    <location>
        <begin position="322"/>
        <end position="355"/>
    </location>
</feature>
<dbReference type="InterPro" id="IPR014729">
    <property type="entry name" value="Rossmann-like_a/b/a_fold"/>
</dbReference>
<dbReference type="HOGENOM" id="CLU_027799_0_0_9"/>
<accession>C2Y3K7</accession>
<reference evidence="2" key="1">
    <citation type="journal article" date="2012" name="Genome Res.">
        <title>Genomic characterization of the Bacillus cereus sensu lato species: Backdrop to the evolution of Bacillus anthracis.</title>
        <authorList>
            <person name="Zwick M.E."/>
            <person name="Joseph S.J."/>
            <person name="Didelot X."/>
            <person name="Chen P.E."/>
            <person name="Bishop-Lilly K.A."/>
            <person name="Stewart A.C."/>
            <person name="Willner K."/>
            <person name="Nolan N."/>
            <person name="Lentz S."/>
            <person name="Thomason M.K."/>
            <person name="Sozhamannan S."/>
            <person name="Mateczun A.J."/>
            <person name="Du L."/>
            <person name="Read T.D."/>
        </authorList>
    </citation>
    <scope>NUCLEOTIDE SEQUENCE [LARGE SCALE GENOMIC DNA]</scope>
    <source>
        <strain evidence="2">AH603</strain>
    </source>
</reference>
<organism evidence="2">
    <name type="scientific">Bacillus mycoides</name>
    <dbReference type="NCBI Taxonomy" id="1405"/>
    <lineage>
        <taxon>Bacteria</taxon>
        <taxon>Bacillati</taxon>
        <taxon>Bacillota</taxon>
        <taxon>Bacilli</taxon>
        <taxon>Bacillales</taxon>
        <taxon>Bacillaceae</taxon>
        <taxon>Bacillus</taxon>
        <taxon>Bacillus cereus group</taxon>
    </lineage>
</organism>
<protein>
    <submittedName>
        <fullName evidence="2">Uncharacterized protein</fullName>
    </submittedName>
</protein>
<dbReference type="Proteomes" id="UP000001753">
    <property type="component" value="Chromosome"/>
</dbReference>
<evidence type="ECO:0000256" key="1">
    <source>
        <dbReference type="SAM" id="Phobius"/>
    </source>
</evidence>
<sequence length="361" mass="42501">MNDIKFYRWKHIFATKKKNHNFAKVARLWYKSQPSGNSRLRWCTDSLKVKSMQRKMKEILIDSQTTNAVECFDEYDGVLMLAVRNEESARRRHNIQKHEISNDSLFSRHNDMKNILCFNPVKFLTGDEVWMLLLDRGLLPFGVDVEEMSIQYGQAMFECGIKTGGKQQGNACGTANSRSGCWTYLMMNGEDKMLPQLISEGYTDYAYLQSWKSFLRSIRNDIRYRNVMNRRSLQTLLRSENMRDSDLFSVHNHIEYDYIMFDRTEKGDYAPGGLTVEGRRRLLEYLLYVFIQKHNIYIIITTETMISPAPDMKSSSTIFNQLFIFANIILLLFLYTCLVAYFFLYLIFLISLHLYRDNKVV</sequence>
<name>C2Y3K7_BACMY</name>
<evidence type="ECO:0000313" key="2">
    <source>
        <dbReference type="EMBL" id="EEL67503.1"/>
    </source>
</evidence>
<keyword evidence="1" id="KW-0472">Membrane</keyword>
<dbReference type="Gene3D" id="3.40.50.620">
    <property type="entry name" value="HUPs"/>
    <property type="match status" value="1"/>
</dbReference>